<protein>
    <submittedName>
        <fullName evidence="1">Uncharacterized protein</fullName>
    </submittedName>
</protein>
<keyword evidence="2" id="KW-1185">Reference proteome</keyword>
<evidence type="ECO:0000313" key="2">
    <source>
        <dbReference type="Proteomes" id="UP001529380"/>
    </source>
</evidence>
<proteinExistence type="predicted"/>
<name>A0ABT7UV17_9FIRM</name>
<reference evidence="2" key="1">
    <citation type="submission" date="2023-06" db="EMBL/GenBank/DDBJ databases">
        <title>Identification and characterization of horizontal gene transfer across gut microbiota members of farm animals based on homology search.</title>
        <authorList>
            <person name="Zeman M."/>
            <person name="Kubasova T."/>
            <person name="Jahodarova E."/>
            <person name="Nykrynova M."/>
            <person name="Rychlik I."/>
        </authorList>
    </citation>
    <scope>NUCLEOTIDE SEQUENCE [LARGE SCALE GENOMIC DNA]</scope>
    <source>
        <strain evidence="2">ET340</strain>
    </source>
</reference>
<dbReference type="Proteomes" id="UP001529380">
    <property type="component" value="Unassembled WGS sequence"/>
</dbReference>
<dbReference type="EMBL" id="JAUDCL010000065">
    <property type="protein sequence ID" value="MDM8202717.1"/>
    <property type="molecule type" value="Genomic_DNA"/>
</dbReference>
<comment type="caution">
    <text evidence="1">The sequence shown here is derived from an EMBL/GenBank/DDBJ whole genome shotgun (WGS) entry which is preliminary data.</text>
</comment>
<accession>A0ABT7UV17</accession>
<reference evidence="1 2" key="2">
    <citation type="submission" date="2023-06" db="EMBL/GenBank/DDBJ databases">
        <title>Identification and characterization of horizontal gene transfer across gut microbiota members of farm animals based on homology search.</title>
        <authorList>
            <person name="Schwarzerova J."/>
            <person name="Nykrynova M."/>
            <person name="Jureckova K."/>
            <person name="Cejkova D."/>
            <person name="Rychlik I."/>
        </authorList>
    </citation>
    <scope>NUCLEOTIDE SEQUENCE [LARGE SCALE GENOMIC DNA]</scope>
    <source>
        <strain evidence="1 2">ET340</strain>
    </source>
</reference>
<gene>
    <name evidence="1" type="ORF">QUW08_15670</name>
</gene>
<dbReference type="RefSeq" id="WP_087184998.1">
    <property type="nucleotide sequence ID" value="NZ_JAUDCL010000065.1"/>
</dbReference>
<evidence type="ECO:0000313" key="1">
    <source>
        <dbReference type="EMBL" id="MDM8202717.1"/>
    </source>
</evidence>
<reference evidence="1 2" key="3">
    <citation type="submission" date="2023-06" db="EMBL/GenBank/DDBJ databases">
        <authorList>
            <person name="Zeman M."/>
            <person name="Kubasova T."/>
            <person name="Jahodarova E."/>
            <person name="Nykrynova M."/>
            <person name="Rychlik I."/>
        </authorList>
    </citation>
    <scope>NUCLEOTIDE SEQUENCE [LARGE SCALE GENOMIC DNA]</scope>
    <source>
        <strain evidence="1 2">ET340</strain>
    </source>
</reference>
<sequence>MGKGDYHGASHIYGSRAGTSPRAEYREFDFEPGREAEKDELLRKVRRPELTIQAGYLRRPARKAASKK</sequence>
<organism evidence="1 2">
    <name type="scientific">Allofournierella massiliensis</name>
    <dbReference type="NCBI Taxonomy" id="1650663"/>
    <lineage>
        <taxon>Bacteria</taxon>
        <taxon>Bacillati</taxon>
        <taxon>Bacillota</taxon>
        <taxon>Clostridia</taxon>
        <taxon>Eubacteriales</taxon>
        <taxon>Oscillospiraceae</taxon>
        <taxon>Allofournierella</taxon>
    </lineage>
</organism>